<evidence type="ECO:0000313" key="2">
    <source>
        <dbReference type="EMBL" id="KAL1871422.1"/>
    </source>
</evidence>
<comment type="caution">
    <text evidence="2">The sequence shown here is derived from an EMBL/GenBank/DDBJ whole genome shotgun (WGS) entry which is preliminary data.</text>
</comment>
<keyword evidence="3" id="KW-1185">Reference proteome</keyword>
<dbReference type="Proteomes" id="UP001583177">
    <property type="component" value="Unassembled WGS sequence"/>
</dbReference>
<sequence length="244" mass="26667">MASNLPSMPHESPSLATTNSTPTGENEHFDEIGEMFSHQMKRPDRGPAARSEKLSLLDELGSEQVKSLSAPQLAKLLQQREHANEQAITDRFGFLGLASYERPFLKNEMQECKQTLCPACGKGMMGEEVSFLDLDGILKGDIPPTAALGFGFRKHGRPIVDAKVVRNMGLRKVPDKKPQALETIQSERNNAEESVGPEVKDDAETSLATFTDAPLTPSNTFLNTADSSDDLLELYTDGSSEEIS</sequence>
<feature type="region of interest" description="Disordered" evidence="1">
    <location>
        <begin position="1"/>
        <end position="50"/>
    </location>
</feature>
<reference evidence="2 3" key="1">
    <citation type="journal article" date="2024" name="IMA Fungus">
        <title>IMA Genome - F19 : A genome assembly and annotation guide to empower mycologists, including annotated draft genome sequences of Ceratocystis pirilliformis, Diaporthe australafricana, Fusarium ophioides, Paecilomyces lecythidis, and Sporothrix stenoceras.</title>
        <authorList>
            <person name="Aylward J."/>
            <person name="Wilson A.M."/>
            <person name="Visagie C.M."/>
            <person name="Spraker J."/>
            <person name="Barnes I."/>
            <person name="Buitendag C."/>
            <person name="Ceriani C."/>
            <person name="Del Mar Angel L."/>
            <person name="du Plessis D."/>
            <person name="Fuchs T."/>
            <person name="Gasser K."/>
            <person name="Kramer D."/>
            <person name="Li W."/>
            <person name="Munsamy K."/>
            <person name="Piso A."/>
            <person name="Price J.L."/>
            <person name="Sonnekus B."/>
            <person name="Thomas C."/>
            <person name="van der Nest A."/>
            <person name="van Dijk A."/>
            <person name="van Heerden A."/>
            <person name="van Vuuren N."/>
            <person name="Yilmaz N."/>
            <person name="Duong T.A."/>
            <person name="van der Merwe N.A."/>
            <person name="Wingfield M.J."/>
            <person name="Wingfield B.D."/>
        </authorList>
    </citation>
    <scope>NUCLEOTIDE SEQUENCE [LARGE SCALE GENOMIC DNA]</scope>
    <source>
        <strain evidence="2 3">CMW 18300</strain>
    </source>
</reference>
<protein>
    <submittedName>
        <fullName evidence="2">Uncharacterized protein</fullName>
    </submittedName>
</protein>
<feature type="compositionally biased region" description="Basic and acidic residues" evidence="1">
    <location>
        <begin position="41"/>
        <end position="50"/>
    </location>
</feature>
<evidence type="ECO:0000256" key="1">
    <source>
        <dbReference type="SAM" id="MobiDB-lite"/>
    </source>
</evidence>
<gene>
    <name evidence="2" type="ORF">Daus18300_004789</name>
</gene>
<feature type="region of interest" description="Disordered" evidence="1">
    <location>
        <begin position="187"/>
        <end position="227"/>
    </location>
</feature>
<accession>A0ABR3X6Y6</accession>
<organism evidence="2 3">
    <name type="scientific">Diaporthe australafricana</name>
    <dbReference type="NCBI Taxonomy" id="127596"/>
    <lineage>
        <taxon>Eukaryota</taxon>
        <taxon>Fungi</taxon>
        <taxon>Dikarya</taxon>
        <taxon>Ascomycota</taxon>
        <taxon>Pezizomycotina</taxon>
        <taxon>Sordariomycetes</taxon>
        <taxon>Sordariomycetidae</taxon>
        <taxon>Diaporthales</taxon>
        <taxon>Diaporthaceae</taxon>
        <taxon>Diaporthe</taxon>
    </lineage>
</organism>
<feature type="compositionally biased region" description="Polar residues" evidence="1">
    <location>
        <begin position="216"/>
        <end position="226"/>
    </location>
</feature>
<evidence type="ECO:0000313" key="3">
    <source>
        <dbReference type="Proteomes" id="UP001583177"/>
    </source>
</evidence>
<name>A0ABR3X6Y6_9PEZI</name>
<dbReference type="EMBL" id="JAWRVE010000033">
    <property type="protein sequence ID" value="KAL1871422.1"/>
    <property type="molecule type" value="Genomic_DNA"/>
</dbReference>
<proteinExistence type="predicted"/>
<feature type="compositionally biased region" description="Polar residues" evidence="1">
    <location>
        <begin position="14"/>
        <end position="24"/>
    </location>
</feature>